<dbReference type="Pfam" id="PF00171">
    <property type="entry name" value="Aldedh"/>
    <property type="match status" value="1"/>
</dbReference>
<dbReference type="Proteomes" id="UP000270034">
    <property type="component" value="Chromosome"/>
</dbReference>
<dbReference type="GO" id="GO:0004777">
    <property type="term" value="F:succinate-semialdehyde dehydrogenase (NAD+) activity"/>
    <property type="evidence" value="ECO:0007669"/>
    <property type="project" value="TreeGrafter"/>
</dbReference>
<evidence type="ECO:0000313" key="6">
    <source>
        <dbReference type="EMBL" id="GAN66300.1"/>
    </source>
</evidence>
<dbReference type="EMBL" id="BAMX01000018">
    <property type="protein sequence ID" value="GAN66300.1"/>
    <property type="molecule type" value="Genomic_DNA"/>
</dbReference>
<reference evidence="6 7" key="1">
    <citation type="submission" date="2012-11" db="EMBL/GenBank/DDBJ databases">
        <title>Whole genome sequence of Acetobacter orientalis 21F-2.</title>
        <authorList>
            <person name="Azuma Y."/>
            <person name="Higashiura N."/>
            <person name="Hirakawa H."/>
            <person name="Matsushita K."/>
        </authorList>
    </citation>
    <scope>NUCLEOTIDE SEQUENCE [LARGE SCALE GENOMIC DNA]</scope>
    <source>
        <strain evidence="6 7">21F-2</strain>
    </source>
</reference>
<keyword evidence="3" id="KW-0560">Oxidoreductase</keyword>
<evidence type="ECO:0000259" key="4">
    <source>
        <dbReference type="Pfam" id="PF00171"/>
    </source>
</evidence>
<dbReference type="InterPro" id="IPR047110">
    <property type="entry name" value="GABD/Sad-like"/>
</dbReference>
<dbReference type="CDD" id="cd07100">
    <property type="entry name" value="ALDH_SSADH1_GabD1"/>
    <property type="match status" value="1"/>
</dbReference>
<dbReference type="SUPFAM" id="SSF53720">
    <property type="entry name" value="ALDH-like"/>
    <property type="match status" value="1"/>
</dbReference>
<gene>
    <name evidence="6" type="ORF">Abor_018_006</name>
    <name evidence="5" type="ORF">AcetOrient_orf00704</name>
</gene>
<accession>A0A2Z5ZEM2</accession>
<dbReference type="FunFam" id="3.40.309.10:FF:000058">
    <property type="entry name" value="Succinate-semialdehyde dehydrogenase"/>
    <property type="match status" value="1"/>
</dbReference>
<dbReference type="PANTHER" id="PTHR43217">
    <property type="entry name" value="SUCCINATE SEMIALDEHYDE DEHYDROGENASE [NAD(P)+] SAD"/>
    <property type="match status" value="1"/>
</dbReference>
<dbReference type="EMBL" id="AP018515">
    <property type="protein sequence ID" value="BBC78836.1"/>
    <property type="molecule type" value="Genomic_DNA"/>
</dbReference>
<dbReference type="STRING" id="1231341.Abor_018_006"/>
<dbReference type="PANTHER" id="PTHR43217:SF2">
    <property type="entry name" value="SUCCINATE-SEMIALDEHYDE DEHYDROGENASE [NADP(+)]"/>
    <property type="match status" value="1"/>
</dbReference>
<dbReference type="Proteomes" id="UP000032670">
    <property type="component" value="Unassembled WGS sequence"/>
</dbReference>
<sequence>MPSLPSNTETFNRGYKEMAYATTNPYTGETLKTFPDATDQEIQTALTDAYEAFKSWRDVSFAERAKVMTAAANILRRDIDKYAKLLTLEMGKLYEEAKLETILSAEIFEYYAKNAEELLKAEKLPVADPKEGEAILVHQPQGIVFAIEPWNFPYYQIARIIAPQLSAGNTVLLKHASNVPQCAAIFDDLMLEAGLPKGAFRNLYAARHHTEVILNDPRVCGVALTGSEGAGAIVAAVAGKALKKATMELGGADAFIVLEDADVEKAAKWAAFGRHWNAGQVCVSSKRLIVADAIYDQFLSVYKAEVAKLKAGDPMDPSTTLAPLSSQKAADDLKAQVEEAKKHGAVVEVIGAPVPEKGAFFQPLLMTNLHENNAARHWEFFGPVTQLYRVKDEAEAIRVANDTPYGLGGSVFTKDTKRGVEVAKQIHTGMVYINHPTMVKADLPFGGVARSGYGRELIGLGIKEFVNHKLIDVVDIDAPF</sequence>
<comment type="similarity">
    <text evidence="1">Belongs to the aldehyde dehydrogenase family.</text>
</comment>
<dbReference type="AlphaFoldDB" id="A0A2Z5ZEM2"/>
<dbReference type="InterPro" id="IPR015590">
    <property type="entry name" value="Aldehyde_DH_dom"/>
</dbReference>
<dbReference type="FunFam" id="3.40.605.10:FF:000012">
    <property type="entry name" value="NAD-dependent succinate-semialdehyde dehydrogenase"/>
    <property type="match status" value="1"/>
</dbReference>
<evidence type="ECO:0000256" key="2">
    <source>
        <dbReference type="ARBA" id="ARBA00022857"/>
    </source>
</evidence>
<reference evidence="5 8" key="2">
    <citation type="submission" date="2018-02" db="EMBL/GenBank/DDBJ databases">
        <title>Acetobacter orientalis genome.</title>
        <authorList>
            <person name="Nakashima N."/>
            <person name="Tamura T."/>
        </authorList>
    </citation>
    <scope>NUCLEOTIDE SEQUENCE [LARGE SCALE GENOMIC DNA]</scope>
    <source>
        <strain evidence="5 8">FAN1</strain>
    </source>
</reference>
<dbReference type="InterPro" id="IPR044148">
    <property type="entry name" value="ALDH_GabD1-like"/>
</dbReference>
<dbReference type="InterPro" id="IPR016162">
    <property type="entry name" value="Ald_DH_N"/>
</dbReference>
<dbReference type="Gene3D" id="3.40.605.10">
    <property type="entry name" value="Aldehyde Dehydrogenase, Chain A, domain 1"/>
    <property type="match status" value="1"/>
</dbReference>
<dbReference type="InterPro" id="IPR016163">
    <property type="entry name" value="Ald_DH_C"/>
</dbReference>
<accession>A0A0D6NL03</accession>
<evidence type="ECO:0000313" key="8">
    <source>
        <dbReference type="Proteomes" id="UP000270034"/>
    </source>
</evidence>
<feature type="domain" description="Aldehyde dehydrogenase" evidence="4">
    <location>
        <begin position="20"/>
        <end position="470"/>
    </location>
</feature>
<evidence type="ECO:0000313" key="5">
    <source>
        <dbReference type="EMBL" id="BBC78836.1"/>
    </source>
</evidence>
<evidence type="ECO:0000256" key="1">
    <source>
        <dbReference type="ARBA" id="ARBA00009986"/>
    </source>
</evidence>
<proteinExistence type="inferred from homology"/>
<dbReference type="GO" id="GO:0004030">
    <property type="term" value="F:aldehyde dehydrogenase [NAD(P)+] activity"/>
    <property type="evidence" value="ECO:0007669"/>
    <property type="project" value="InterPro"/>
</dbReference>
<evidence type="ECO:0000256" key="3">
    <source>
        <dbReference type="ARBA" id="ARBA00023002"/>
    </source>
</evidence>
<dbReference type="Gene3D" id="3.40.309.10">
    <property type="entry name" value="Aldehyde Dehydrogenase, Chain A, domain 2"/>
    <property type="match status" value="1"/>
</dbReference>
<protein>
    <submittedName>
        <fullName evidence="5">Aldehyde dehydrogenase</fullName>
    </submittedName>
</protein>
<dbReference type="KEGG" id="aot:AcetOri_orf00704"/>
<organism evidence="5 8">
    <name type="scientific">Acetobacter orientalis</name>
    <dbReference type="NCBI Taxonomy" id="146474"/>
    <lineage>
        <taxon>Bacteria</taxon>
        <taxon>Pseudomonadati</taxon>
        <taxon>Pseudomonadota</taxon>
        <taxon>Alphaproteobacteria</taxon>
        <taxon>Acetobacterales</taxon>
        <taxon>Acetobacteraceae</taxon>
        <taxon>Acetobacter</taxon>
    </lineage>
</organism>
<keyword evidence="2" id="KW-0521">NADP</keyword>
<dbReference type="InterPro" id="IPR016161">
    <property type="entry name" value="Ald_DH/histidinol_DH"/>
</dbReference>
<keyword evidence="7" id="KW-1185">Reference proteome</keyword>
<name>A0A2Z5ZEM2_9PROT</name>
<evidence type="ECO:0000313" key="7">
    <source>
        <dbReference type="Proteomes" id="UP000032670"/>
    </source>
</evidence>